<dbReference type="Pfam" id="PF13602">
    <property type="entry name" value="ADH_zinc_N_2"/>
    <property type="match status" value="1"/>
</dbReference>
<dbReference type="InterPro" id="IPR016036">
    <property type="entry name" value="Malonyl_transacylase_ACP-bd"/>
</dbReference>
<dbReference type="Gene3D" id="3.30.70.3290">
    <property type="match status" value="1"/>
</dbReference>
<dbReference type="PROSITE" id="PS00012">
    <property type="entry name" value="PHOSPHOPANTETHEINE"/>
    <property type="match status" value="1"/>
</dbReference>
<dbReference type="Pfam" id="PF02801">
    <property type="entry name" value="Ketoacyl-synt_C"/>
    <property type="match status" value="1"/>
</dbReference>
<dbReference type="Pfam" id="PF08240">
    <property type="entry name" value="ADH_N"/>
    <property type="match status" value="1"/>
</dbReference>
<dbReference type="GO" id="GO:0016491">
    <property type="term" value="F:oxidoreductase activity"/>
    <property type="evidence" value="ECO:0007669"/>
    <property type="project" value="UniProtKB-KW"/>
</dbReference>
<dbReference type="PROSITE" id="PS52019">
    <property type="entry name" value="PKS_MFAS_DH"/>
    <property type="match status" value="1"/>
</dbReference>
<keyword evidence="5" id="KW-0560">Oxidoreductase</keyword>
<dbReference type="Gene3D" id="3.40.366.10">
    <property type="entry name" value="Malonyl-Coenzyme A Acyl Carrier Protein, domain 2"/>
    <property type="match status" value="1"/>
</dbReference>
<dbReference type="InterPro" id="IPR042104">
    <property type="entry name" value="PKS_dehydratase_sf"/>
</dbReference>
<dbReference type="SUPFAM" id="SSF53901">
    <property type="entry name" value="Thiolase-like"/>
    <property type="match status" value="1"/>
</dbReference>
<dbReference type="Pfam" id="PF00109">
    <property type="entry name" value="ketoacyl-synt"/>
    <property type="match status" value="1"/>
</dbReference>
<dbReference type="Pfam" id="PF08242">
    <property type="entry name" value="Methyltransf_12"/>
    <property type="match status" value="1"/>
</dbReference>
<dbReference type="GO" id="GO:0031177">
    <property type="term" value="F:phosphopantetheine binding"/>
    <property type="evidence" value="ECO:0007669"/>
    <property type="project" value="InterPro"/>
</dbReference>
<accession>A0A4Q4SYQ8</accession>
<name>A0A4Q4SYQ8_9PEZI</name>
<dbReference type="GO" id="GO:0030639">
    <property type="term" value="P:polyketide biosynthetic process"/>
    <property type="evidence" value="ECO:0007669"/>
    <property type="project" value="UniProtKB-ARBA"/>
</dbReference>
<evidence type="ECO:0000256" key="8">
    <source>
        <dbReference type="PROSITE-ProRule" id="PRU01363"/>
    </source>
</evidence>
<feature type="region of interest" description="C-terminal hotdog fold" evidence="8">
    <location>
        <begin position="1117"/>
        <end position="1271"/>
    </location>
</feature>
<dbReference type="GO" id="GO:0004312">
    <property type="term" value="F:fatty acid synthase activity"/>
    <property type="evidence" value="ECO:0007669"/>
    <property type="project" value="TreeGrafter"/>
</dbReference>
<dbReference type="Gene3D" id="3.10.129.110">
    <property type="entry name" value="Polyketide synthase dehydratase"/>
    <property type="match status" value="1"/>
</dbReference>
<dbReference type="Gene3D" id="1.10.1200.10">
    <property type="entry name" value="ACP-like"/>
    <property type="match status" value="1"/>
</dbReference>
<dbReference type="SUPFAM" id="SSF47336">
    <property type="entry name" value="ACP-like"/>
    <property type="match status" value="1"/>
</dbReference>
<dbReference type="SMART" id="SM00829">
    <property type="entry name" value="PKS_ER"/>
    <property type="match status" value="1"/>
</dbReference>
<evidence type="ECO:0000256" key="2">
    <source>
        <dbReference type="ARBA" id="ARBA00022553"/>
    </source>
</evidence>
<dbReference type="CDD" id="cd05195">
    <property type="entry name" value="enoyl_red"/>
    <property type="match status" value="1"/>
</dbReference>
<dbReference type="Gene3D" id="3.90.180.10">
    <property type="entry name" value="Medium-chain alcohol dehydrogenases, catalytic domain"/>
    <property type="match status" value="1"/>
</dbReference>
<dbReference type="InterPro" id="IPR014031">
    <property type="entry name" value="Ketoacyl_synth_C"/>
</dbReference>
<dbReference type="PROSITE" id="PS52004">
    <property type="entry name" value="KS3_2"/>
    <property type="match status" value="1"/>
</dbReference>
<gene>
    <name evidence="11" type="ORF">DL764_009169</name>
</gene>
<evidence type="ECO:0000256" key="1">
    <source>
        <dbReference type="ARBA" id="ARBA00022450"/>
    </source>
</evidence>
<dbReference type="CDD" id="cd00833">
    <property type="entry name" value="PKS"/>
    <property type="match status" value="1"/>
</dbReference>
<dbReference type="InterPro" id="IPR057326">
    <property type="entry name" value="KR_dom"/>
</dbReference>
<dbReference type="SUPFAM" id="SSF51735">
    <property type="entry name" value="NAD(P)-binding Rossmann-fold domains"/>
    <property type="match status" value="2"/>
</dbReference>
<dbReference type="InterPro" id="IPR014030">
    <property type="entry name" value="Ketoacyl_synth_N"/>
</dbReference>
<evidence type="ECO:0000256" key="4">
    <source>
        <dbReference type="ARBA" id="ARBA00022857"/>
    </source>
</evidence>
<dbReference type="SUPFAM" id="SSF52151">
    <property type="entry name" value="FabD/lysophospholipase-like"/>
    <property type="match status" value="1"/>
</dbReference>
<dbReference type="InterPro" id="IPR036736">
    <property type="entry name" value="ACP-like_sf"/>
</dbReference>
<dbReference type="InterPro" id="IPR011032">
    <property type="entry name" value="GroES-like_sf"/>
</dbReference>
<dbReference type="InterPro" id="IPR020841">
    <property type="entry name" value="PKS_Beta-ketoAc_synthase_dom"/>
</dbReference>
<dbReference type="SMART" id="SM00822">
    <property type="entry name" value="PKS_KR"/>
    <property type="match status" value="1"/>
</dbReference>
<dbReference type="InterPro" id="IPR020806">
    <property type="entry name" value="PKS_PP-bd"/>
</dbReference>
<keyword evidence="1" id="KW-0596">Phosphopantetheine</keyword>
<keyword evidence="6" id="KW-0511">Multifunctional enzyme</keyword>
<dbReference type="Pfam" id="PF08659">
    <property type="entry name" value="KR"/>
    <property type="match status" value="1"/>
</dbReference>
<dbReference type="SMART" id="SM00823">
    <property type="entry name" value="PKS_PP"/>
    <property type="match status" value="1"/>
</dbReference>
<keyword evidence="3" id="KW-0808">Transferase</keyword>
<organism evidence="11 12">
    <name type="scientific">Monosporascus ibericus</name>
    <dbReference type="NCBI Taxonomy" id="155417"/>
    <lineage>
        <taxon>Eukaryota</taxon>
        <taxon>Fungi</taxon>
        <taxon>Dikarya</taxon>
        <taxon>Ascomycota</taxon>
        <taxon>Pezizomycotina</taxon>
        <taxon>Sordariomycetes</taxon>
        <taxon>Xylariomycetidae</taxon>
        <taxon>Xylariales</taxon>
        <taxon>Xylariales incertae sedis</taxon>
        <taxon>Monosporascus</taxon>
    </lineage>
</organism>
<dbReference type="Pfam" id="PF23114">
    <property type="entry name" value="NAD-bd_HRPKS_sdrA"/>
    <property type="match status" value="1"/>
</dbReference>
<dbReference type="STRING" id="155417.A0A4Q4SYQ8"/>
<dbReference type="InterPro" id="IPR049551">
    <property type="entry name" value="PKS_DH_C"/>
</dbReference>
<evidence type="ECO:0000256" key="7">
    <source>
        <dbReference type="ARBA" id="ARBA00023315"/>
    </source>
</evidence>
<dbReference type="SMART" id="SM00826">
    <property type="entry name" value="PKS_DH"/>
    <property type="match status" value="1"/>
</dbReference>
<feature type="domain" description="Ketosynthase family 3 (KS3)" evidence="9">
    <location>
        <begin position="7"/>
        <end position="450"/>
    </location>
</feature>
<keyword evidence="2" id="KW-0597">Phosphoprotein</keyword>
<dbReference type="CDD" id="cd02440">
    <property type="entry name" value="AdoMet_MTases"/>
    <property type="match status" value="1"/>
</dbReference>
<dbReference type="InterPro" id="IPR056501">
    <property type="entry name" value="NAD-bd_HRPKS_sdrA"/>
</dbReference>
<feature type="active site" description="Proton donor; for dehydratase activity" evidence="8">
    <location>
        <position position="1181"/>
    </location>
</feature>
<dbReference type="SMART" id="SM00827">
    <property type="entry name" value="PKS_AT"/>
    <property type="match status" value="1"/>
</dbReference>
<dbReference type="InterPro" id="IPR006162">
    <property type="entry name" value="Ppantetheine_attach_site"/>
</dbReference>
<evidence type="ECO:0000256" key="3">
    <source>
        <dbReference type="ARBA" id="ARBA00022679"/>
    </source>
</evidence>
<evidence type="ECO:0008006" key="13">
    <source>
        <dbReference type="Google" id="ProtNLM"/>
    </source>
</evidence>
<dbReference type="Gene3D" id="3.40.47.10">
    <property type="match status" value="1"/>
</dbReference>
<dbReference type="SUPFAM" id="SSF53335">
    <property type="entry name" value="S-adenosyl-L-methionine-dependent methyltransferases"/>
    <property type="match status" value="1"/>
</dbReference>
<feature type="active site" description="Proton acceptor; for dehydratase activity" evidence="8">
    <location>
        <position position="990"/>
    </location>
</feature>
<keyword evidence="4" id="KW-0521">NADP</keyword>
<dbReference type="FunFam" id="3.40.50.720:FF:000209">
    <property type="entry name" value="Polyketide synthase Pks12"/>
    <property type="match status" value="1"/>
</dbReference>
<evidence type="ECO:0000259" key="9">
    <source>
        <dbReference type="PROSITE" id="PS52004"/>
    </source>
</evidence>
<proteinExistence type="predicted"/>
<evidence type="ECO:0000259" key="10">
    <source>
        <dbReference type="PROSITE" id="PS52019"/>
    </source>
</evidence>
<protein>
    <recommendedName>
        <fullName evidence="13">Carrier domain-containing protein</fullName>
    </recommendedName>
</protein>
<dbReference type="Pfam" id="PF00550">
    <property type="entry name" value="PP-binding"/>
    <property type="match status" value="1"/>
</dbReference>
<dbReference type="InterPro" id="IPR049552">
    <property type="entry name" value="PKS_DH_N"/>
</dbReference>
<feature type="domain" description="PKS/mFAS DH" evidence="10">
    <location>
        <begin position="958"/>
        <end position="1271"/>
    </location>
</feature>
<dbReference type="InterPro" id="IPR013968">
    <property type="entry name" value="PKS_KR"/>
</dbReference>
<dbReference type="SMART" id="SM00825">
    <property type="entry name" value="PKS_KS"/>
    <property type="match status" value="1"/>
</dbReference>
<keyword evidence="7" id="KW-0012">Acyltransferase</keyword>
<dbReference type="InterPro" id="IPR009081">
    <property type="entry name" value="PP-bd_ACP"/>
</dbReference>
<dbReference type="Pfam" id="PF14765">
    <property type="entry name" value="PS-DH"/>
    <property type="match status" value="1"/>
</dbReference>
<dbReference type="SUPFAM" id="SSF55048">
    <property type="entry name" value="Probable ACP-binding domain of malonyl-CoA ACP transacylase"/>
    <property type="match status" value="1"/>
</dbReference>
<dbReference type="InterPro" id="IPR029063">
    <property type="entry name" value="SAM-dependent_MTases_sf"/>
</dbReference>
<dbReference type="InterPro" id="IPR013217">
    <property type="entry name" value="Methyltransf_12"/>
</dbReference>
<dbReference type="Gene3D" id="3.40.50.150">
    <property type="entry name" value="Vaccinia Virus protein VP39"/>
    <property type="match status" value="1"/>
</dbReference>
<evidence type="ECO:0000256" key="5">
    <source>
        <dbReference type="ARBA" id="ARBA00023002"/>
    </source>
</evidence>
<dbReference type="Pfam" id="PF00698">
    <property type="entry name" value="Acyl_transf_1"/>
    <property type="match status" value="1"/>
</dbReference>
<evidence type="ECO:0000313" key="11">
    <source>
        <dbReference type="EMBL" id="RYO85433.1"/>
    </source>
</evidence>
<dbReference type="InterPro" id="IPR036291">
    <property type="entry name" value="NAD(P)-bd_dom_sf"/>
</dbReference>
<evidence type="ECO:0000313" key="12">
    <source>
        <dbReference type="Proteomes" id="UP000293360"/>
    </source>
</evidence>
<evidence type="ECO:0000256" key="6">
    <source>
        <dbReference type="ARBA" id="ARBA00023268"/>
    </source>
</evidence>
<dbReference type="InterPro" id="IPR018201">
    <property type="entry name" value="Ketoacyl_synth_AS"/>
</dbReference>
<dbReference type="Proteomes" id="UP000293360">
    <property type="component" value="Unassembled WGS sequence"/>
</dbReference>
<dbReference type="Pfam" id="PF21089">
    <property type="entry name" value="PKS_DH_N"/>
    <property type="match status" value="1"/>
</dbReference>
<dbReference type="PROSITE" id="PS00606">
    <property type="entry name" value="KS3_1"/>
    <property type="match status" value="1"/>
</dbReference>
<dbReference type="InterPro" id="IPR001227">
    <property type="entry name" value="Ac_transferase_dom_sf"/>
</dbReference>
<dbReference type="GO" id="GO:1901336">
    <property type="term" value="P:lactone biosynthetic process"/>
    <property type="evidence" value="ECO:0007669"/>
    <property type="project" value="UniProtKB-ARBA"/>
</dbReference>
<dbReference type="InterPro" id="IPR049900">
    <property type="entry name" value="PKS_mFAS_DH"/>
</dbReference>
<reference evidence="11 12" key="1">
    <citation type="submission" date="2018-06" db="EMBL/GenBank/DDBJ databases">
        <title>Complete Genomes of Monosporascus.</title>
        <authorList>
            <person name="Robinson A.J."/>
            <person name="Natvig D.O."/>
        </authorList>
    </citation>
    <scope>NUCLEOTIDE SEQUENCE [LARGE SCALE GENOMIC DNA]</scope>
    <source>
        <strain evidence="11 12">CBS 110550</strain>
    </source>
</reference>
<dbReference type="GO" id="GO:0004315">
    <property type="term" value="F:3-oxoacyl-[acyl-carrier-protein] synthase activity"/>
    <property type="evidence" value="ECO:0007669"/>
    <property type="project" value="InterPro"/>
</dbReference>
<dbReference type="InterPro" id="IPR016035">
    <property type="entry name" value="Acyl_Trfase/lysoPLipase"/>
</dbReference>
<dbReference type="InterPro" id="IPR014043">
    <property type="entry name" value="Acyl_transferase_dom"/>
</dbReference>
<dbReference type="PANTHER" id="PTHR43775:SF29">
    <property type="entry name" value="ASPERFURANONE POLYKETIDE SYNTHASE AFOG-RELATED"/>
    <property type="match status" value="1"/>
</dbReference>
<dbReference type="OrthoDB" id="329835at2759"/>
<keyword evidence="12" id="KW-1185">Reference proteome</keyword>
<comment type="caution">
    <text evidence="11">The sequence shown here is derived from an EMBL/GenBank/DDBJ whole genome shotgun (WGS) entry which is preliminary data.</text>
</comment>
<dbReference type="InterPro" id="IPR020807">
    <property type="entry name" value="PKS_DH"/>
</dbReference>
<dbReference type="InterPro" id="IPR013154">
    <property type="entry name" value="ADH-like_N"/>
</dbReference>
<dbReference type="PANTHER" id="PTHR43775">
    <property type="entry name" value="FATTY ACID SYNTHASE"/>
    <property type="match status" value="1"/>
</dbReference>
<dbReference type="CDD" id="cd05274">
    <property type="entry name" value="KR_FAS_SDR_x"/>
    <property type="match status" value="1"/>
</dbReference>
<dbReference type="InterPro" id="IPR016039">
    <property type="entry name" value="Thiolase-like"/>
</dbReference>
<dbReference type="Gene3D" id="3.40.50.720">
    <property type="entry name" value="NAD(P)-binding Rossmann-like Domain"/>
    <property type="match status" value="2"/>
</dbReference>
<dbReference type="InterPro" id="IPR020843">
    <property type="entry name" value="ER"/>
</dbReference>
<dbReference type="EMBL" id="QJNU01000814">
    <property type="protein sequence ID" value="RYO85433.1"/>
    <property type="molecule type" value="Genomic_DNA"/>
</dbReference>
<sequence length="2581" mass="284328">MASGCYREPIAVIGMSFRFPQGAETSDDLWKLLVERRCAATEFPRDRFNIDAFWHPDHKRQNTINTREGHFLTGDIRNFDAGFFSMAPHEVAAMDPQHRGLMETTYHAFENAGLRLEEVSGSRTSVHVGCFTSDFATMQFRDAQNIAKYNALGSAGSILANRISWFYDLRGESMYVDTACSSGLVAMALACQGLATGESDLAVVGASNIIFGPEFNVSLSNMNFLSPTGRCHSFDANGDGYGRGEGFAVLILKPVSKAIADRNPIRALIRSIGMNQDGHTSGGITQPSKDMQVQLIRETYCKAGLDMRHTRFFEAHGTGTAVGDPIEARAIGEAFYQYRSKEDPIYVGAVKSNLGHLEGTSGLAGVVKTILALERGVIPPNTNFETLNPQIDADFFNLKVILEAADGYLRGMGLQKPSLPLSTFRTTSDGGDFARSNHFHGVNGDAQDHDRRLNGSVNGLPNGTSQQAQQGAPSYKLLVLSASDEDGIARQAQGLSALSTAFQHGDKQMLEDVVFTLNTRRTMLEWKSYCTLETLSQLAEVGQSISKPVRRSTATTPKLGLVFTGQGAQWPRMGSELLEWPVFKRSLMRSQKFLYSMDEITAYAKDSSVHIPEFSQAISTALQIALVDLMDSLGIKASVVVGHSSGEIAAAYCAGFLCHESAIRVSYFRGVLASRLAQDSQSSWGMASVGLSASQFPHELEELERRDLKAFDPTRITISCINSPSNVTVSGPVACLDLLIAHLSSKNVFARKLKVDVGYHSPQMKSVASEYLGHLSNLRPGERANQVKMVSSVRPGLASADIVCSATYWVENMVSPVRFVDAMDICCVNGDDEDVVKRLDRSHSREIVAHGWLEVGPHAALKGPLREIFNAHKRNNRLYASLLIRGKPGNLTVVEAVGQLFCHNFEVDLTSATQLGSIEPREPRIIVDLPRYPFNHSAIYWEESSRSKAFRSRAHGSHPLLGSQAMDWNPLNATWRFFIKRDEIPWVSDHRLHGEMWYPAAGMVVMAVEGLKQLLPEGQFDFELQNVSFTGPIVVSDASEGTETQISMSPASGTRGKDAEYKFRIFVRRTDAWEEVCDGTISPQKTWNTLDIVSRKEEELRRQSAQTAYDNAVEACQSFVDASEMYRKVGEITGLLYGPAFQPLTHIHYNDKGQAHARLIPLQDAVVEASRPFTIHPATLDGIFQLAIPALSKGLTAAVPTLVPARLTRLWISHGGAGMSSHGPEVLNGGATFLSRRSAVASATVFSESDMKLKVQVEELEVTEVARDQSTADSEQVARAICHEMDWRVDPTLLDAAEMRDYCSRRRSVAREPEQWYEDLRLMLLGFANQALESLRASKQKPVLSMQKYAEWLQARVDAYRASRHEDQLHTSPFGSATMQKLTARLASSSARGAVNALVGSQLRQILTGETDPLQLLFADPQCLADFYEEVNTTAKAFDMLEAYLDALVHKDPSSKFLEIGAGTGATTSRILDTIAHPERGPRCSEYVFTDLSGSFFSTAQEKFKGYDRIQYRTMNIEQDADIQGFPRGFYDVIVASNVLHATKDLGVTLSNVLRLLKPNGKLILVEMTTPGNIETGFVFGSLPGWWLGSEAFRQQSAVVDEDRWDSLLRQAGFSGTEQVFRDWDSEVCHGWSIMVSSAIQAEGRQQLGFPPKILAPNVALVVDENSYLQSQAAKVLQRKWQCSEFITEVVTFDQVLTRDDLGARNCVLFVDLDYAHLHDAGPVAFQSYQRILTASKSILWVQTHDARSDSPPYWGMIEGLCRVCRSENPAVKIVTLMLESATSLSAERTAKQVAKVFETMRSGGELDFYEPEYLESSGYLCINRLSQAKYLDRHIFARTHNVVQQREFGSGPPLTLEIQTPGLLDTLEWVEDEAAYASLESDQVEVRVRAIGVNFKECLTLLGRVNSDTLGSECSGYVSRVGSGVKRLRIGDRVALGSLETYKTLVRAREFQVVKIPDSMSFSDAAAVPTAFCTAYHSLYNVARLQKGESILIHAAAGGTGQAAVQIAQYIGAEIFATVSSAAKRELLIEQYGIRNDHIFYSRDASFASGVKRMTNGRGVDVVLNSLSGKLLVASWEIIAEFGRFVEIGRKDIDTRGYLPMFPFIKNAMFAGVDLAAIVDGAGESNRYVLQQVFDLMDAGVLRPPYPVQPYPVDQATQAFRLLQSGKSKGKIVLEIDDNAMVLVRESADSDYRFSKHATYVVAGGLGGIGRQITRWLVRRGATNILLLARSGPNGNPEKSRIISDLESQGVNVQCGICDIADIETLQEVLRVQGRTMPPIKGCFQAAMVIQDRPFSTMSYQEWHHSVRPKVQGSWNLHAALPSDMDFFVMLSSAVGIFGNAGQSNYAAGNTFQDALARYRTAHGQKAVAIDLGMVLGEGFVAERKDIQDRLMRLDLLLPLSQQELFAMFDYYSNPSTHFASVAASQIITGIELPALIRQSGREIPESLHRTLFRAMHQIMPSAEGPIAGSTNSHDFSAMLAGCPTLAAAGAAVAEALKNKLCKILGIDPQDKTINDRMDSFGVDSLIALEVRNWLAKEMRADLAVYEILGDVKLIDTGLTTARKSEFRQAHWTEQPVHSS</sequence>
<dbReference type="SUPFAM" id="SSF50129">
    <property type="entry name" value="GroES-like"/>
    <property type="match status" value="1"/>
</dbReference>
<dbReference type="GO" id="GO:0006633">
    <property type="term" value="P:fatty acid biosynthetic process"/>
    <property type="evidence" value="ECO:0007669"/>
    <property type="project" value="InterPro"/>
</dbReference>
<dbReference type="InterPro" id="IPR050091">
    <property type="entry name" value="PKS_NRPS_Biosynth_Enz"/>
</dbReference>
<feature type="region of interest" description="N-terminal hotdog fold" evidence="8">
    <location>
        <begin position="958"/>
        <end position="1088"/>
    </location>
</feature>